<comment type="caution">
    <text evidence="2">The sequence shown here is derived from an EMBL/GenBank/DDBJ whole genome shotgun (WGS) entry which is preliminary data.</text>
</comment>
<feature type="compositionally biased region" description="Low complexity" evidence="1">
    <location>
        <begin position="420"/>
        <end position="437"/>
    </location>
</feature>
<dbReference type="PANTHER" id="PTHR23225">
    <property type="entry name" value="ZINC FINGER PROTEIN"/>
    <property type="match status" value="1"/>
</dbReference>
<organism evidence="2 3">
    <name type="scientific">Lasiosphaeria hispida</name>
    <dbReference type="NCBI Taxonomy" id="260671"/>
    <lineage>
        <taxon>Eukaryota</taxon>
        <taxon>Fungi</taxon>
        <taxon>Dikarya</taxon>
        <taxon>Ascomycota</taxon>
        <taxon>Pezizomycotina</taxon>
        <taxon>Sordariomycetes</taxon>
        <taxon>Sordariomycetidae</taxon>
        <taxon>Sordariales</taxon>
        <taxon>Lasiosphaeriaceae</taxon>
        <taxon>Lasiosphaeria</taxon>
    </lineage>
</organism>
<accession>A0AAJ0HRP6</accession>
<evidence type="ECO:0000313" key="3">
    <source>
        <dbReference type="Proteomes" id="UP001275084"/>
    </source>
</evidence>
<dbReference type="PANTHER" id="PTHR23225:SF2">
    <property type="entry name" value="AT09679P-RELATED"/>
    <property type="match status" value="1"/>
</dbReference>
<gene>
    <name evidence="2" type="ORF">B0T25DRAFT_119622</name>
</gene>
<dbReference type="Gene3D" id="3.30.160.60">
    <property type="entry name" value="Classic Zinc Finger"/>
    <property type="match status" value="1"/>
</dbReference>
<dbReference type="AlphaFoldDB" id="A0AAJ0HRP6"/>
<dbReference type="GO" id="GO:0003700">
    <property type="term" value="F:DNA-binding transcription factor activity"/>
    <property type="evidence" value="ECO:0007669"/>
    <property type="project" value="InterPro"/>
</dbReference>
<feature type="compositionally biased region" description="Low complexity" evidence="1">
    <location>
        <begin position="301"/>
        <end position="313"/>
    </location>
</feature>
<feature type="region of interest" description="Disordered" evidence="1">
    <location>
        <begin position="464"/>
        <end position="487"/>
    </location>
</feature>
<evidence type="ECO:0000313" key="2">
    <source>
        <dbReference type="EMBL" id="KAK3360087.1"/>
    </source>
</evidence>
<feature type="region of interest" description="Disordered" evidence="1">
    <location>
        <begin position="418"/>
        <end position="449"/>
    </location>
</feature>
<reference evidence="2" key="1">
    <citation type="journal article" date="2023" name="Mol. Phylogenet. Evol.">
        <title>Genome-scale phylogeny and comparative genomics of the fungal order Sordariales.</title>
        <authorList>
            <person name="Hensen N."/>
            <person name="Bonometti L."/>
            <person name="Westerberg I."/>
            <person name="Brannstrom I.O."/>
            <person name="Guillou S."/>
            <person name="Cros-Aarteil S."/>
            <person name="Calhoun S."/>
            <person name="Haridas S."/>
            <person name="Kuo A."/>
            <person name="Mondo S."/>
            <person name="Pangilinan J."/>
            <person name="Riley R."/>
            <person name="LaButti K."/>
            <person name="Andreopoulos B."/>
            <person name="Lipzen A."/>
            <person name="Chen C."/>
            <person name="Yan M."/>
            <person name="Daum C."/>
            <person name="Ng V."/>
            <person name="Clum A."/>
            <person name="Steindorff A."/>
            <person name="Ohm R.A."/>
            <person name="Martin F."/>
            <person name="Silar P."/>
            <person name="Natvig D.O."/>
            <person name="Lalanne C."/>
            <person name="Gautier V."/>
            <person name="Ament-Velasquez S.L."/>
            <person name="Kruys A."/>
            <person name="Hutchinson M.I."/>
            <person name="Powell A.J."/>
            <person name="Barry K."/>
            <person name="Miller A.N."/>
            <person name="Grigoriev I.V."/>
            <person name="Debuchy R."/>
            <person name="Gladieux P."/>
            <person name="Hiltunen Thoren M."/>
            <person name="Johannesson H."/>
        </authorList>
    </citation>
    <scope>NUCLEOTIDE SEQUENCE</scope>
    <source>
        <strain evidence="2">CBS 955.72</strain>
    </source>
</reference>
<feature type="compositionally biased region" description="Low complexity" evidence="1">
    <location>
        <begin position="469"/>
        <end position="478"/>
    </location>
</feature>
<dbReference type="Proteomes" id="UP001275084">
    <property type="component" value="Unassembled WGS sequence"/>
</dbReference>
<keyword evidence="3" id="KW-1185">Reference proteome</keyword>
<evidence type="ECO:0008006" key="4">
    <source>
        <dbReference type="Google" id="ProtNLM"/>
    </source>
</evidence>
<name>A0AAJ0HRP6_9PEZI</name>
<protein>
    <recommendedName>
        <fullName evidence="4">C2H2-type domain-containing protein</fullName>
    </recommendedName>
</protein>
<feature type="region of interest" description="Disordered" evidence="1">
    <location>
        <begin position="80"/>
        <end position="129"/>
    </location>
</feature>
<dbReference type="EMBL" id="JAUIQD010000002">
    <property type="protein sequence ID" value="KAK3360087.1"/>
    <property type="molecule type" value="Genomic_DNA"/>
</dbReference>
<feature type="region of interest" description="Disordered" evidence="1">
    <location>
        <begin position="228"/>
        <end position="313"/>
    </location>
</feature>
<dbReference type="InterPro" id="IPR039970">
    <property type="entry name" value="TF_Grauzone"/>
</dbReference>
<sequence>MTNQYPPFPGAAYIVDNGMGYHSPYLYLRVEEGLHNIDPNLQSPFPVQEYLQSSHRTLVFNVDVPTGMSAKTSYPMYQDAIRTHPGPSSQARYGSPLSAVEQSTVSGGTHNSPRADTESYRDFPATPPDRTYSPYLPTLQKKHWNTPADAQDFVGMGPQACVNLNDISPSQDYPDNESDLIHFDFLARTNSIESHSSQFDIASSYPAGEASPDVMQSPIKDEIQAASSQYPPLGDDHESDEELSQVAPKRKVEESDDEYREPAQSRPAAARSTPRQNARKRPAPTTESPSKKRKTNNGAAQQQQPPQPQLSQVPQRLAVNQRQLPSNSTVYSSQFKCGDSACKSLASFADQNLLEAHIKKKHTRPYPCVFDFAGCDSTFASKNEWKRHCSSQHILQHYWICQEKDCINNANGASPVPTNSMAARASAGGSKAKASSSTPNNTGESGAIFNRKDLYTQHMRRMHMPTGLKSTPSPSTTSKKSKKAPAAGNANAAWDAQLLSFQQAAIRSRCSLPTLMTCPAANCDLEFSGADAWDLRMEHVAKHCDAAAKGQEPRVVFGGEGDKCLTRWAGSREVDIVALAGGQWVLTQKGKTAKGAAVEGRGVFSSSADAGVSVKMEDEIVACPPLDEDADADGEDEDEF</sequence>
<feature type="compositionally biased region" description="Polar residues" evidence="1">
    <location>
        <begin position="100"/>
        <end position="112"/>
    </location>
</feature>
<proteinExistence type="predicted"/>
<reference evidence="2" key="2">
    <citation type="submission" date="2023-06" db="EMBL/GenBank/DDBJ databases">
        <authorList>
            <consortium name="Lawrence Berkeley National Laboratory"/>
            <person name="Haridas S."/>
            <person name="Hensen N."/>
            <person name="Bonometti L."/>
            <person name="Westerberg I."/>
            <person name="Brannstrom I.O."/>
            <person name="Guillou S."/>
            <person name="Cros-Aarteil S."/>
            <person name="Calhoun S."/>
            <person name="Kuo A."/>
            <person name="Mondo S."/>
            <person name="Pangilinan J."/>
            <person name="Riley R."/>
            <person name="Labutti K."/>
            <person name="Andreopoulos B."/>
            <person name="Lipzen A."/>
            <person name="Chen C."/>
            <person name="Yanf M."/>
            <person name="Daum C."/>
            <person name="Ng V."/>
            <person name="Clum A."/>
            <person name="Steindorff A."/>
            <person name="Ohm R."/>
            <person name="Martin F."/>
            <person name="Silar P."/>
            <person name="Natvig D."/>
            <person name="Lalanne C."/>
            <person name="Gautier V."/>
            <person name="Ament-Velasquez S.L."/>
            <person name="Kruys A."/>
            <person name="Hutchinson M.I."/>
            <person name="Powell A.J."/>
            <person name="Barry K."/>
            <person name="Miller A.N."/>
            <person name="Grigoriev I.V."/>
            <person name="Debuchy R."/>
            <person name="Gladieux P."/>
            <person name="Thoren M.H."/>
            <person name="Johannesson H."/>
        </authorList>
    </citation>
    <scope>NUCLEOTIDE SEQUENCE</scope>
    <source>
        <strain evidence="2">CBS 955.72</strain>
    </source>
</reference>
<evidence type="ECO:0000256" key="1">
    <source>
        <dbReference type="SAM" id="MobiDB-lite"/>
    </source>
</evidence>